<keyword evidence="3" id="KW-1185">Reference proteome</keyword>
<dbReference type="EMBL" id="FOLL01000003">
    <property type="protein sequence ID" value="SFC01535.1"/>
    <property type="molecule type" value="Genomic_DNA"/>
</dbReference>
<evidence type="ECO:0000256" key="1">
    <source>
        <dbReference type="SAM" id="Phobius"/>
    </source>
</evidence>
<keyword evidence="1" id="KW-0812">Transmembrane</keyword>
<proteinExistence type="predicted"/>
<dbReference type="STRING" id="623281.SAMN05421747_10396"/>
<evidence type="ECO:0000313" key="2">
    <source>
        <dbReference type="EMBL" id="SFC01535.1"/>
    </source>
</evidence>
<organism evidence="2 3">
    <name type="scientific">Parapedobacter composti</name>
    <dbReference type="NCBI Taxonomy" id="623281"/>
    <lineage>
        <taxon>Bacteria</taxon>
        <taxon>Pseudomonadati</taxon>
        <taxon>Bacteroidota</taxon>
        <taxon>Sphingobacteriia</taxon>
        <taxon>Sphingobacteriales</taxon>
        <taxon>Sphingobacteriaceae</taxon>
        <taxon>Parapedobacter</taxon>
    </lineage>
</organism>
<keyword evidence="1" id="KW-1133">Transmembrane helix</keyword>
<feature type="transmembrane region" description="Helical" evidence="1">
    <location>
        <begin position="51"/>
        <end position="67"/>
    </location>
</feature>
<gene>
    <name evidence="2" type="ORF">SAMN05421747_10396</name>
</gene>
<keyword evidence="1" id="KW-0472">Membrane</keyword>
<evidence type="ECO:0008006" key="4">
    <source>
        <dbReference type="Google" id="ProtNLM"/>
    </source>
</evidence>
<evidence type="ECO:0000313" key="3">
    <source>
        <dbReference type="Proteomes" id="UP000199577"/>
    </source>
</evidence>
<dbReference type="OrthoDB" id="674197at2"/>
<feature type="transmembrane region" description="Helical" evidence="1">
    <location>
        <begin position="99"/>
        <end position="132"/>
    </location>
</feature>
<sequence length="154" mass="18109">MNIDYENITPQMIQLAVAVLLVRLVVWAFYANTIRKTLLLIAPENRLMTPRMAWLVIIPIFNIYWNFEVASRMADSLTNEFYDRKIAEEENPGRATGRWYAWLFLASNIPLSPFIVFLSALGSLAYFIVYWVKINNFRNLLVEHNKFRSQQQTD</sequence>
<protein>
    <recommendedName>
        <fullName evidence="4">DUF4328 domain-containing protein</fullName>
    </recommendedName>
</protein>
<dbReference type="Proteomes" id="UP000199577">
    <property type="component" value="Unassembled WGS sequence"/>
</dbReference>
<dbReference type="AlphaFoldDB" id="A0A1I1FQC2"/>
<name>A0A1I1FQC2_9SPHI</name>
<accession>A0A1I1FQC2</accession>
<feature type="transmembrane region" description="Helical" evidence="1">
    <location>
        <begin position="12"/>
        <end position="30"/>
    </location>
</feature>
<dbReference type="RefSeq" id="WP_090971886.1">
    <property type="nucleotide sequence ID" value="NZ_FOLL01000003.1"/>
</dbReference>
<reference evidence="2 3" key="1">
    <citation type="submission" date="2016-10" db="EMBL/GenBank/DDBJ databases">
        <authorList>
            <person name="de Groot N.N."/>
        </authorList>
    </citation>
    <scope>NUCLEOTIDE SEQUENCE [LARGE SCALE GENOMIC DNA]</scope>
    <source>
        <strain evidence="2 3">DSM 22900</strain>
    </source>
</reference>